<name>A0A4Y7KXI9_PAPSO</name>
<evidence type="ECO:0000313" key="3">
    <source>
        <dbReference type="Proteomes" id="UP000316621"/>
    </source>
</evidence>
<organism evidence="2 3">
    <name type="scientific">Papaver somniferum</name>
    <name type="common">Opium poppy</name>
    <dbReference type="NCBI Taxonomy" id="3469"/>
    <lineage>
        <taxon>Eukaryota</taxon>
        <taxon>Viridiplantae</taxon>
        <taxon>Streptophyta</taxon>
        <taxon>Embryophyta</taxon>
        <taxon>Tracheophyta</taxon>
        <taxon>Spermatophyta</taxon>
        <taxon>Magnoliopsida</taxon>
        <taxon>Ranunculales</taxon>
        <taxon>Papaveraceae</taxon>
        <taxon>Papaveroideae</taxon>
        <taxon>Papaver</taxon>
    </lineage>
</organism>
<evidence type="ECO:0000313" key="2">
    <source>
        <dbReference type="EMBL" id="RZC76669.1"/>
    </source>
</evidence>
<dbReference type="AlphaFoldDB" id="A0A4Y7KXI9"/>
<sequence>MNHQQSLSDDYPPNSISLKKEEELDWLSKTGGLFERNHSTKPSPSRSISHSRSSSASQRFFTSLKSKASVIGLPKPQTSCFVVTGGGGRRNSKSTVPTKSRLFFPKRSRSKSSSSAPPLSEPSSPKVSCIGRVRSTKESFVAKSRSFRFRNSIRSVDDESKKNSPSSSSKPHKTGFWSSVRSVFRIGSGKKKNLSGLDSNSNSKKKISKSASEKVVSGELKNKGPAVSEPPSLGGLKRFTSGRKSGSWGGGLDDESGAFEGPVGGDRGSVFSRRGSGQPMEIDCSARDWVTGGPASV</sequence>
<feature type="compositionally biased region" description="Low complexity" evidence="1">
    <location>
        <begin position="111"/>
        <end position="126"/>
    </location>
</feature>
<dbReference type="OMA" id="CKHAPSR"/>
<feature type="region of interest" description="Disordered" evidence="1">
    <location>
        <begin position="80"/>
        <end position="132"/>
    </location>
</feature>
<evidence type="ECO:0000256" key="1">
    <source>
        <dbReference type="SAM" id="MobiDB-lite"/>
    </source>
</evidence>
<dbReference type="EMBL" id="CM010723">
    <property type="protein sequence ID" value="RZC76669.1"/>
    <property type="molecule type" value="Genomic_DNA"/>
</dbReference>
<keyword evidence="3" id="KW-1185">Reference proteome</keyword>
<feature type="region of interest" description="Disordered" evidence="1">
    <location>
        <begin position="190"/>
        <end position="297"/>
    </location>
</feature>
<feature type="region of interest" description="Disordered" evidence="1">
    <location>
        <begin position="32"/>
        <end position="56"/>
    </location>
</feature>
<proteinExistence type="predicted"/>
<feature type="region of interest" description="Disordered" evidence="1">
    <location>
        <begin position="155"/>
        <end position="174"/>
    </location>
</feature>
<dbReference type="Gramene" id="RZC76669">
    <property type="protein sequence ID" value="RZC76669"/>
    <property type="gene ID" value="C5167_000816"/>
</dbReference>
<gene>
    <name evidence="2" type="ORF">C5167_000816</name>
</gene>
<dbReference type="Proteomes" id="UP000316621">
    <property type="component" value="Chromosome 9"/>
</dbReference>
<accession>A0A4Y7KXI9</accession>
<feature type="compositionally biased region" description="Low complexity" evidence="1">
    <location>
        <begin position="40"/>
        <end position="56"/>
    </location>
</feature>
<protein>
    <submittedName>
        <fullName evidence="2">Uncharacterized protein</fullName>
    </submittedName>
</protein>
<dbReference type="PANTHER" id="PTHR34120:SF2">
    <property type="entry name" value="OS01G0860900 PROTEIN"/>
    <property type="match status" value="1"/>
</dbReference>
<reference evidence="2 3" key="1">
    <citation type="journal article" date="2018" name="Science">
        <title>The opium poppy genome and morphinan production.</title>
        <authorList>
            <person name="Guo L."/>
            <person name="Winzer T."/>
            <person name="Yang X."/>
            <person name="Li Y."/>
            <person name="Ning Z."/>
            <person name="He Z."/>
            <person name="Teodor R."/>
            <person name="Lu Y."/>
            <person name="Bowser T.A."/>
            <person name="Graham I.A."/>
            <person name="Ye K."/>
        </authorList>
    </citation>
    <scope>NUCLEOTIDE SEQUENCE [LARGE SCALE GENOMIC DNA]</scope>
    <source>
        <strain evidence="3">cv. HN1</strain>
        <tissue evidence="2">Leaves</tissue>
    </source>
</reference>
<dbReference type="PANTHER" id="PTHR34120">
    <property type="entry name" value="EXPRESSED PROTEIN"/>
    <property type="match status" value="1"/>
</dbReference>